<dbReference type="Pfam" id="PF13411">
    <property type="entry name" value="MerR_1"/>
    <property type="match status" value="1"/>
</dbReference>
<proteinExistence type="predicted"/>
<protein>
    <submittedName>
        <fullName evidence="3">MerR-like DNA binding protein</fullName>
    </submittedName>
</protein>
<gene>
    <name evidence="3" type="ORF">CLV40_116108</name>
</gene>
<comment type="caution">
    <text evidence="3">The sequence shown here is derived from an EMBL/GenBank/DDBJ whole genome shotgun (WGS) entry which is preliminary data.</text>
</comment>
<dbReference type="RefSeq" id="WP_181043726.1">
    <property type="nucleotide sequence ID" value="NZ_CP154825.1"/>
</dbReference>
<evidence type="ECO:0000313" key="3">
    <source>
        <dbReference type="EMBL" id="PPK65065.1"/>
    </source>
</evidence>
<dbReference type="Gene3D" id="3.40.50.280">
    <property type="entry name" value="Cobalamin-binding domain"/>
    <property type="match status" value="1"/>
</dbReference>
<dbReference type="GO" id="GO:0031419">
    <property type="term" value="F:cobalamin binding"/>
    <property type="evidence" value="ECO:0007669"/>
    <property type="project" value="InterPro"/>
</dbReference>
<reference evidence="3 4" key="1">
    <citation type="submission" date="2018-02" db="EMBL/GenBank/DDBJ databases">
        <title>Genomic Encyclopedia of Archaeal and Bacterial Type Strains, Phase II (KMG-II): from individual species to whole genera.</title>
        <authorList>
            <person name="Goeker M."/>
        </authorList>
    </citation>
    <scope>NUCLEOTIDE SEQUENCE [LARGE SCALE GENOMIC DNA]</scope>
    <source>
        <strain evidence="3 4">YU 961-1</strain>
    </source>
</reference>
<accession>A0A2S6GIM8</accession>
<feature type="domain" description="HTH merR-type" evidence="2">
    <location>
        <begin position="19"/>
        <end position="88"/>
    </location>
</feature>
<keyword evidence="4" id="KW-1185">Reference proteome</keyword>
<dbReference type="SMART" id="SM00422">
    <property type="entry name" value="HTH_MERR"/>
    <property type="match status" value="1"/>
</dbReference>
<dbReference type="GO" id="GO:0003677">
    <property type="term" value="F:DNA binding"/>
    <property type="evidence" value="ECO:0007669"/>
    <property type="project" value="UniProtKB-KW"/>
</dbReference>
<dbReference type="PROSITE" id="PS50937">
    <property type="entry name" value="HTH_MERR_2"/>
    <property type="match status" value="1"/>
</dbReference>
<dbReference type="PANTHER" id="PTHR30204:SF97">
    <property type="entry name" value="MERR FAMILY REGULATORY PROTEIN"/>
    <property type="match status" value="1"/>
</dbReference>
<dbReference type="SUPFAM" id="SSF46955">
    <property type="entry name" value="Putative DNA-binding domain"/>
    <property type="match status" value="1"/>
</dbReference>
<dbReference type="InterPro" id="IPR036594">
    <property type="entry name" value="Meth_synthase_dom"/>
</dbReference>
<dbReference type="InterPro" id="IPR009061">
    <property type="entry name" value="DNA-bd_dom_put_sf"/>
</dbReference>
<evidence type="ECO:0000256" key="1">
    <source>
        <dbReference type="ARBA" id="ARBA00023125"/>
    </source>
</evidence>
<dbReference type="Gene3D" id="1.10.1240.10">
    <property type="entry name" value="Methionine synthase domain"/>
    <property type="match status" value="1"/>
</dbReference>
<dbReference type="InterPro" id="IPR047057">
    <property type="entry name" value="MerR_fam"/>
</dbReference>
<name>A0A2S6GIM8_9PSEU</name>
<dbReference type="InterPro" id="IPR036724">
    <property type="entry name" value="Cobalamin-bd_sf"/>
</dbReference>
<dbReference type="GO" id="GO:0046872">
    <property type="term" value="F:metal ion binding"/>
    <property type="evidence" value="ECO:0007669"/>
    <property type="project" value="InterPro"/>
</dbReference>
<dbReference type="PANTHER" id="PTHR30204">
    <property type="entry name" value="REDOX-CYCLING DRUG-SENSING TRANSCRIPTIONAL ACTIVATOR SOXR"/>
    <property type="match status" value="1"/>
</dbReference>
<evidence type="ECO:0000259" key="2">
    <source>
        <dbReference type="PROSITE" id="PS50937"/>
    </source>
</evidence>
<keyword evidence="1" id="KW-0238">DNA-binding</keyword>
<dbReference type="GO" id="GO:0003700">
    <property type="term" value="F:DNA-binding transcription factor activity"/>
    <property type="evidence" value="ECO:0007669"/>
    <property type="project" value="InterPro"/>
</dbReference>
<dbReference type="AlphaFoldDB" id="A0A2S6GIM8"/>
<dbReference type="Proteomes" id="UP000239203">
    <property type="component" value="Unassembled WGS sequence"/>
</dbReference>
<dbReference type="Gene3D" id="1.10.1660.10">
    <property type="match status" value="1"/>
</dbReference>
<dbReference type="EMBL" id="PTIX01000016">
    <property type="protein sequence ID" value="PPK65065.1"/>
    <property type="molecule type" value="Genomic_DNA"/>
</dbReference>
<dbReference type="InterPro" id="IPR000551">
    <property type="entry name" value="MerR-type_HTH_dom"/>
</dbReference>
<organism evidence="3 4">
    <name type="scientific">Actinokineospora auranticolor</name>
    <dbReference type="NCBI Taxonomy" id="155976"/>
    <lineage>
        <taxon>Bacteria</taxon>
        <taxon>Bacillati</taxon>
        <taxon>Actinomycetota</taxon>
        <taxon>Actinomycetes</taxon>
        <taxon>Pseudonocardiales</taxon>
        <taxon>Pseudonocardiaceae</taxon>
        <taxon>Actinokineospora</taxon>
    </lineage>
</organism>
<evidence type="ECO:0000313" key="4">
    <source>
        <dbReference type="Proteomes" id="UP000239203"/>
    </source>
</evidence>
<sequence>MTAENNEPDFSFDGLRDFTWTAGEVARRLGVTESTLRSWHHRYGMEPCSAREGGQRRYGTEDVVRMSRMRELVESGMRPSAAAALLQRALPLRDAHQAVVAAGKQLDTGACADLLTQVIRSWGVTRTWNRVCRPALRSVEQAQRADPDCVDHEHALSWSVTAALHRVHRPAGEASILLACGPGEQHSLPVEALAAALAEHGVPARVLGAATPTPALVRAVTTTTPRAVLLWSHHPDPAHHAAASALADLPPRLLVAGPGWRHPIPWEQPTSLVDAVSLLSEH</sequence>
<dbReference type="SUPFAM" id="SSF52242">
    <property type="entry name" value="Cobalamin (vitamin B12)-binding domain"/>
    <property type="match status" value="1"/>
</dbReference>